<evidence type="ECO:0000256" key="1">
    <source>
        <dbReference type="SAM" id="MobiDB-lite"/>
    </source>
</evidence>
<sequence>MPEPAEQPGQLVDLMAALQESVSKAKAARGEDTEADIHEMPAPKKTAKKTPAKKTAAKKTTTKKTTPRKPRRSA</sequence>
<name>A0ABW2DXP6_9ACTN</name>
<feature type="compositionally biased region" description="Basic residues" evidence="1">
    <location>
        <begin position="45"/>
        <end position="74"/>
    </location>
</feature>
<comment type="caution">
    <text evidence="2">The sequence shown here is derived from an EMBL/GenBank/DDBJ whole genome shotgun (WGS) entry which is preliminary data.</text>
</comment>
<proteinExistence type="predicted"/>
<accession>A0ABW2DXP6</accession>
<feature type="compositionally biased region" description="Basic and acidic residues" evidence="1">
    <location>
        <begin position="28"/>
        <end position="42"/>
    </location>
</feature>
<gene>
    <name evidence="2" type="ORF">ACFQMH_12125</name>
</gene>
<reference evidence="3" key="1">
    <citation type="journal article" date="2019" name="Int. J. Syst. Evol. Microbiol.">
        <title>The Global Catalogue of Microorganisms (GCM) 10K type strain sequencing project: providing services to taxonomists for standard genome sequencing and annotation.</title>
        <authorList>
            <consortium name="The Broad Institute Genomics Platform"/>
            <consortium name="The Broad Institute Genome Sequencing Center for Infectious Disease"/>
            <person name="Wu L."/>
            <person name="Ma J."/>
        </authorList>
    </citation>
    <scope>NUCLEOTIDE SEQUENCE [LARGE SCALE GENOMIC DNA]</scope>
    <source>
        <strain evidence="3">JCM 4855</strain>
    </source>
</reference>
<dbReference type="Proteomes" id="UP001596409">
    <property type="component" value="Unassembled WGS sequence"/>
</dbReference>
<evidence type="ECO:0000313" key="3">
    <source>
        <dbReference type="Proteomes" id="UP001596409"/>
    </source>
</evidence>
<dbReference type="EMBL" id="JBHSYM010000024">
    <property type="protein sequence ID" value="MFC7012443.1"/>
    <property type="molecule type" value="Genomic_DNA"/>
</dbReference>
<keyword evidence="3" id="KW-1185">Reference proteome</keyword>
<protein>
    <submittedName>
        <fullName evidence="2">Uncharacterized protein</fullName>
    </submittedName>
</protein>
<organism evidence="2 3">
    <name type="scientific">Streptomyces viridiviolaceus</name>
    <dbReference type="NCBI Taxonomy" id="68282"/>
    <lineage>
        <taxon>Bacteria</taxon>
        <taxon>Bacillati</taxon>
        <taxon>Actinomycetota</taxon>
        <taxon>Actinomycetes</taxon>
        <taxon>Kitasatosporales</taxon>
        <taxon>Streptomycetaceae</taxon>
        <taxon>Streptomyces</taxon>
    </lineage>
</organism>
<dbReference type="RefSeq" id="WP_308434748.1">
    <property type="nucleotide sequence ID" value="NZ_BMWA01000055.1"/>
</dbReference>
<evidence type="ECO:0000313" key="2">
    <source>
        <dbReference type="EMBL" id="MFC7012443.1"/>
    </source>
</evidence>
<feature type="region of interest" description="Disordered" evidence="1">
    <location>
        <begin position="21"/>
        <end position="74"/>
    </location>
</feature>